<name>A0A0E9T1I4_ANGAN</name>
<protein>
    <submittedName>
        <fullName evidence="1">Uncharacterized protein</fullName>
    </submittedName>
</protein>
<sequence>MLRHVHIQTVNCQSNVAAKRLKLIVPRQNYPFIIQQFKKWRKLKQ</sequence>
<proteinExistence type="predicted"/>
<reference evidence="1" key="1">
    <citation type="submission" date="2014-11" db="EMBL/GenBank/DDBJ databases">
        <authorList>
            <person name="Amaro Gonzalez C."/>
        </authorList>
    </citation>
    <scope>NUCLEOTIDE SEQUENCE</scope>
</reference>
<organism evidence="1">
    <name type="scientific">Anguilla anguilla</name>
    <name type="common">European freshwater eel</name>
    <name type="synonym">Muraena anguilla</name>
    <dbReference type="NCBI Taxonomy" id="7936"/>
    <lineage>
        <taxon>Eukaryota</taxon>
        <taxon>Metazoa</taxon>
        <taxon>Chordata</taxon>
        <taxon>Craniata</taxon>
        <taxon>Vertebrata</taxon>
        <taxon>Euteleostomi</taxon>
        <taxon>Actinopterygii</taxon>
        <taxon>Neopterygii</taxon>
        <taxon>Teleostei</taxon>
        <taxon>Anguilliformes</taxon>
        <taxon>Anguillidae</taxon>
        <taxon>Anguilla</taxon>
    </lineage>
</organism>
<accession>A0A0E9T1I4</accession>
<dbReference type="AlphaFoldDB" id="A0A0E9T1I4"/>
<dbReference type="EMBL" id="GBXM01061121">
    <property type="protein sequence ID" value="JAH47456.1"/>
    <property type="molecule type" value="Transcribed_RNA"/>
</dbReference>
<evidence type="ECO:0000313" key="1">
    <source>
        <dbReference type="EMBL" id="JAH47456.1"/>
    </source>
</evidence>
<reference evidence="1" key="2">
    <citation type="journal article" date="2015" name="Fish Shellfish Immunol.">
        <title>Early steps in the European eel (Anguilla anguilla)-Vibrio vulnificus interaction in the gills: Role of the RtxA13 toxin.</title>
        <authorList>
            <person name="Callol A."/>
            <person name="Pajuelo D."/>
            <person name="Ebbesson L."/>
            <person name="Teles M."/>
            <person name="MacKenzie S."/>
            <person name="Amaro C."/>
        </authorList>
    </citation>
    <scope>NUCLEOTIDE SEQUENCE</scope>
</reference>